<proteinExistence type="predicted"/>
<keyword evidence="2" id="KW-1185">Reference proteome</keyword>
<organism evidence="1 2">
    <name type="scientific">Eumeta variegata</name>
    <name type="common">Bagworm moth</name>
    <name type="synonym">Eumeta japonica</name>
    <dbReference type="NCBI Taxonomy" id="151549"/>
    <lineage>
        <taxon>Eukaryota</taxon>
        <taxon>Metazoa</taxon>
        <taxon>Ecdysozoa</taxon>
        <taxon>Arthropoda</taxon>
        <taxon>Hexapoda</taxon>
        <taxon>Insecta</taxon>
        <taxon>Pterygota</taxon>
        <taxon>Neoptera</taxon>
        <taxon>Endopterygota</taxon>
        <taxon>Lepidoptera</taxon>
        <taxon>Glossata</taxon>
        <taxon>Ditrysia</taxon>
        <taxon>Tineoidea</taxon>
        <taxon>Psychidae</taxon>
        <taxon>Oiketicinae</taxon>
        <taxon>Eumeta</taxon>
    </lineage>
</organism>
<comment type="caution">
    <text evidence="1">The sequence shown here is derived from an EMBL/GenBank/DDBJ whole genome shotgun (WGS) entry which is preliminary data.</text>
</comment>
<protein>
    <submittedName>
        <fullName evidence="1">Uncharacterized protein</fullName>
    </submittedName>
</protein>
<evidence type="ECO:0000313" key="1">
    <source>
        <dbReference type="EMBL" id="GBP96128.1"/>
    </source>
</evidence>
<gene>
    <name evidence="1" type="ORF">EVAR_99508_1</name>
</gene>
<sequence>MTKTNKRSAGSRFEARTIDKTKTWDKPYKARPTIVYGFSCDVFDFIRSSST</sequence>
<reference evidence="1 2" key="1">
    <citation type="journal article" date="2019" name="Commun. Biol.">
        <title>The bagworm genome reveals a unique fibroin gene that provides high tensile strength.</title>
        <authorList>
            <person name="Kono N."/>
            <person name="Nakamura H."/>
            <person name="Ohtoshi R."/>
            <person name="Tomita M."/>
            <person name="Numata K."/>
            <person name="Arakawa K."/>
        </authorList>
    </citation>
    <scope>NUCLEOTIDE SEQUENCE [LARGE SCALE GENOMIC DNA]</scope>
</reference>
<dbReference type="Proteomes" id="UP000299102">
    <property type="component" value="Unassembled WGS sequence"/>
</dbReference>
<dbReference type="AlphaFoldDB" id="A0A4C2A7Q1"/>
<accession>A0A4C2A7Q1</accession>
<feature type="non-terminal residue" evidence="1">
    <location>
        <position position="51"/>
    </location>
</feature>
<name>A0A4C2A7Q1_EUMVA</name>
<evidence type="ECO:0000313" key="2">
    <source>
        <dbReference type="Proteomes" id="UP000299102"/>
    </source>
</evidence>
<dbReference type="EMBL" id="BGZK01002739">
    <property type="protein sequence ID" value="GBP96128.1"/>
    <property type="molecule type" value="Genomic_DNA"/>
</dbReference>